<dbReference type="Pfam" id="PF02752">
    <property type="entry name" value="Arrestin_C"/>
    <property type="match status" value="1"/>
</dbReference>
<dbReference type="PANTHER" id="PTHR36419:SF1">
    <property type="entry name" value="RHO1 GEF LOCALIZING PROTEIN 1"/>
    <property type="match status" value="1"/>
</dbReference>
<dbReference type="InterPro" id="IPR053060">
    <property type="entry name" value="Cytokinesis_Signaling_Reg"/>
</dbReference>
<evidence type="ECO:0000313" key="2">
    <source>
        <dbReference type="EMBL" id="KAG7193593.1"/>
    </source>
</evidence>
<dbReference type="OrthoDB" id="4001642at2759"/>
<dbReference type="GO" id="GO:0000935">
    <property type="term" value="C:division septum"/>
    <property type="evidence" value="ECO:0007669"/>
    <property type="project" value="TreeGrafter"/>
</dbReference>
<reference evidence="2" key="1">
    <citation type="submission" date="2021-03" db="EMBL/GenBank/DDBJ databases">
        <authorList>
            <person name="Palmer J.M."/>
        </authorList>
    </citation>
    <scope>NUCLEOTIDE SEQUENCE</scope>
    <source>
        <strain evidence="2">ARV_011</strain>
    </source>
</reference>
<accession>A0A9P7V955</accession>
<gene>
    <name evidence="2" type="ORF">KQ657_000664</name>
</gene>
<dbReference type="Proteomes" id="UP000790833">
    <property type="component" value="Unassembled WGS sequence"/>
</dbReference>
<dbReference type="GeneID" id="66114038"/>
<dbReference type="InterPro" id="IPR011022">
    <property type="entry name" value="Arrestin_C-like"/>
</dbReference>
<sequence>MIGCDIPLRIFLPKDIVSSGTFPTWKALAWTKLVIEITLHTSIGSQTFQESFPISILQFDSLPIYKELGKAVDRKCTSPDSQVLIELQLARSSVGPGDVINLQLKITKLMYRKNISLKEITYLLWEILEGHDSGLPRHKEQQIYSTSNEWSLHELPLSTNPIQHEFSKPLSLLRDFLEFHTSDLDIKDQYFNPYNDPLVIVTLLNNFRNVEVIDQFGIPITHTEGFTSSGKLYSVRFELRTKVKFYGSKSVKFNLPITICPFDYQTSKYLLYWIEKECQLAKELLGPVMFSKIFNAIDYKLAASMLMKTVPPTTIYRDCLNDWTQMGYPSNGFRQQNIRARIGFYVD</sequence>
<comment type="caution">
    <text evidence="2">The sequence shown here is derived from an EMBL/GenBank/DDBJ whole genome shotgun (WGS) entry which is preliminary data.</text>
</comment>
<dbReference type="PANTHER" id="PTHR36419">
    <property type="entry name" value="ARRESTIN FAMILY PROTEIN 1"/>
    <property type="match status" value="1"/>
</dbReference>
<dbReference type="AlphaFoldDB" id="A0A9P7V955"/>
<dbReference type="RefSeq" id="XP_043049141.1">
    <property type="nucleotide sequence ID" value="XM_043191498.1"/>
</dbReference>
<feature type="domain" description="Arrestin C-terminal-like" evidence="1">
    <location>
        <begin position="80"/>
        <end position="260"/>
    </location>
</feature>
<protein>
    <recommendedName>
        <fullName evidence="1">Arrestin C-terminal-like domain-containing protein</fullName>
    </recommendedName>
</protein>
<evidence type="ECO:0000313" key="3">
    <source>
        <dbReference type="Proteomes" id="UP000790833"/>
    </source>
</evidence>
<evidence type="ECO:0000259" key="1">
    <source>
        <dbReference type="Pfam" id="PF02752"/>
    </source>
</evidence>
<organism evidence="2 3">
    <name type="scientific">Scheffersomyces spartinae</name>
    <dbReference type="NCBI Taxonomy" id="45513"/>
    <lineage>
        <taxon>Eukaryota</taxon>
        <taxon>Fungi</taxon>
        <taxon>Dikarya</taxon>
        <taxon>Ascomycota</taxon>
        <taxon>Saccharomycotina</taxon>
        <taxon>Pichiomycetes</taxon>
        <taxon>Debaryomycetaceae</taxon>
        <taxon>Scheffersomyces</taxon>
    </lineage>
</organism>
<keyword evidence="3" id="KW-1185">Reference proteome</keyword>
<dbReference type="GO" id="GO:0000917">
    <property type="term" value="P:division septum assembly"/>
    <property type="evidence" value="ECO:0007669"/>
    <property type="project" value="TreeGrafter"/>
</dbReference>
<name>A0A9P7V955_9ASCO</name>
<proteinExistence type="predicted"/>
<dbReference type="EMBL" id="JAHMUF010000011">
    <property type="protein sequence ID" value="KAG7193593.1"/>
    <property type="molecule type" value="Genomic_DNA"/>
</dbReference>